<gene>
    <name evidence="2" type="ORF">MRATA1EN1_LOCUS10881</name>
</gene>
<feature type="compositionally biased region" description="Polar residues" evidence="1">
    <location>
        <begin position="12"/>
        <end position="23"/>
    </location>
</feature>
<protein>
    <submittedName>
        <fullName evidence="2">Uncharacterized protein</fullName>
    </submittedName>
</protein>
<feature type="region of interest" description="Disordered" evidence="1">
    <location>
        <begin position="35"/>
        <end position="74"/>
    </location>
</feature>
<evidence type="ECO:0000256" key="1">
    <source>
        <dbReference type="SAM" id="MobiDB-lite"/>
    </source>
</evidence>
<evidence type="ECO:0000313" key="2">
    <source>
        <dbReference type="EMBL" id="CAI9161919.1"/>
    </source>
</evidence>
<dbReference type="EMBL" id="OX459956">
    <property type="protein sequence ID" value="CAI9161919.1"/>
    <property type="molecule type" value="Genomic_DNA"/>
</dbReference>
<keyword evidence="3" id="KW-1185">Reference proteome</keyword>
<sequence length="74" mass="8082">MPGRAGQEFAAPQQTFRAGTATPSVQFRTRKLAARRAAPRAAATGSRRCPSCHGRLRRYSPPPNSRCHRRAPAP</sequence>
<name>A0ABN8YKB9_RANTA</name>
<feature type="region of interest" description="Disordered" evidence="1">
    <location>
        <begin position="1"/>
        <end position="23"/>
    </location>
</feature>
<proteinExistence type="predicted"/>
<evidence type="ECO:0000313" key="3">
    <source>
        <dbReference type="Proteomes" id="UP001176941"/>
    </source>
</evidence>
<accession>A0ABN8YKB9</accession>
<dbReference type="Proteomes" id="UP001176941">
    <property type="component" value="Chromosome 20"/>
</dbReference>
<organism evidence="2 3">
    <name type="scientific">Rangifer tarandus platyrhynchus</name>
    <name type="common">Svalbard reindeer</name>
    <dbReference type="NCBI Taxonomy" id="3082113"/>
    <lineage>
        <taxon>Eukaryota</taxon>
        <taxon>Metazoa</taxon>
        <taxon>Chordata</taxon>
        <taxon>Craniata</taxon>
        <taxon>Vertebrata</taxon>
        <taxon>Euteleostomi</taxon>
        <taxon>Mammalia</taxon>
        <taxon>Eutheria</taxon>
        <taxon>Laurasiatheria</taxon>
        <taxon>Artiodactyla</taxon>
        <taxon>Ruminantia</taxon>
        <taxon>Pecora</taxon>
        <taxon>Cervidae</taxon>
        <taxon>Odocoileinae</taxon>
        <taxon>Rangifer</taxon>
    </lineage>
</organism>
<reference evidence="2" key="1">
    <citation type="submission" date="2023-04" db="EMBL/GenBank/DDBJ databases">
        <authorList>
            <consortium name="ELIXIR-Norway"/>
        </authorList>
    </citation>
    <scope>NUCLEOTIDE SEQUENCE [LARGE SCALE GENOMIC DNA]</scope>
</reference>
<feature type="compositionally biased region" description="Low complexity" evidence="1">
    <location>
        <begin position="39"/>
        <end position="48"/>
    </location>
</feature>